<reference evidence="1 2" key="1">
    <citation type="submission" date="2008-03" db="EMBL/GenBank/DDBJ databases">
        <title>Complete sequence of plasmid1 of Beijerinckia indica subsp. indica ATCC 9039.</title>
        <authorList>
            <consortium name="US DOE Joint Genome Institute"/>
            <person name="Copeland A."/>
            <person name="Lucas S."/>
            <person name="Lapidus A."/>
            <person name="Glavina del Rio T."/>
            <person name="Dalin E."/>
            <person name="Tice H."/>
            <person name="Bruce D."/>
            <person name="Goodwin L."/>
            <person name="Pitluck S."/>
            <person name="LaButti K."/>
            <person name="Schmutz J."/>
            <person name="Larimer F."/>
            <person name="Land M."/>
            <person name="Hauser L."/>
            <person name="Kyrpides N."/>
            <person name="Mikhailova N."/>
            <person name="Dunfield P.F."/>
            <person name="Dedysh S.N."/>
            <person name="Liesack W."/>
            <person name="Saw J.H."/>
            <person name="Alam M."/>
            <person name="Chen Y."/>
            <person name="Murrell J.C."/>
            <person name="Richardson P."/>
        </authorList>
    </citation>
    <scope>NUCLEOTIDE SEQUENCE [LARGE SCALE GENOMIC DNA]</scope>
    <source>
        <strain evidence="2">ATCC 9039 / DSM 1715 / NCIMB 8712</strain>
        <plasmid evidence="1 2">pBIND01</plasmid>
    </source>
</reference>
<evidence type="ECO:0000313" key="2">
    <source>
        <dbReference type="Proteomes" id="UP000001695"/>
    </source>
</evidence>
<sequence length="81" mass="9146">MQRICWPMRIGHTCRAIFKSIRSAFGWSLMKRGTQLPSRVDSYRALDLYLSAPSAFSSLPLNPVSLLSASFCHERTAWVAV</sequence>
<dbReference type="KEGG" id="bid:Bind_3766"/>
<name>B2ILB2_BEII9</name>
<protein>
    <submittedName>
        <fullName evidence="1">Uncharacterized protein</fullName>
    </submittedName>
</protein>
<gene>
    <name evidence="1" type="ordered locus">Bind_3766</name>
</gene>
<keyword evidence="1" id="KW-0614">Plasmid</keyword>
<dbReference type="AlphaFoldDB" id="B2ILB2"/>
<dbReference type="EMBL" id="CP001017">
    <property type="protein sequence ID" value="ACB97312.1"/>
    <property type="molecule type" value="Genomic_DNA"/>
</dbReference>
<keyword evidence="2" id="KW-1185">Reference proteome</keyword>
<organism evidence="1 2">
    <name type="scientific">Beijerinckia indica subsp. indica (strain ATCC 9039 / DSM 1715 / NCIMB 8712)</name>
    <dbReference type="NCBI Taxonomy" id="395963"/>
    <lineage>
        <taxon>Bacteria</taxon>
        <taxon>Pseudomonadati</taxon>
        <taxon>Pseudomonadota</taxon>
        <taxon>Alphaproteobacteria</taxon>
        <taxon>Hyphomicrobiales</taxon>
        <taxon>Beijerinckiaceae</taxon>
        <taxon>Beijerinckia</taxon>
    </lineage>
</organism>
<dbReference type="Proteomes" id="UP000001695">
    <property type="component" value="Plasmid pBIND01"/>
</dbReference>
<geneLocation type="plasmid" evidence="1 2">
    <name>pBIND01</name>
</geneLocation>
<dbReference type="HOGENOM" id="CLU_2566928_0_0_5"/>
<accession>B2ILB2</accession>
<proteinExistence type="predicted"/>
<evidence type="ECO:0000313" key="1">
    <source>
        <dbReference type="EMBL" id="ACB97312.1"/>
    </source>
</evidence>